<evidence type="ECO:0000313" key="3">
    <source>
        <dbReference type="EMBL" id="SHI07443.1"/>
    </source>
</evidence>
<feature type="coiled-coil region" evidence="1">
    <location>
        <begin position="30"/>
        <end position="71"/>
    </location>
</feature>
<keyword evidence="2" id="KW-0472">Membrane</keyword>
<keyword evidence="3" id="KW-0132">Cell division</keyword>
<protein>
    <submittedName>
        <fullName evidence="3">Cell division protein FtsB</fullName>
    </submittedName>
</protein>
<evidence type="ECO:0000256" key="1">
    <source>
        <dbReference type="SAM" id="Coils"/>
    </source>
</evidence>
<feature type="transmembrane region" description="Helical" evidence="2">
    <location>
        <begin position="12"/>
        <end position="31"/>
    </location>
</feature>
<keyword evidence="2" id="KW-0812">Transmembrane</keyword>
<evidence type="ECO:0000256" key="2">
    <source>
        <dbReference type="SAM" id="Phobius"/>
    </source>
</evidence>
<keyword evidence="3" id="KW-0131">Cell cycle</keyword>
<dbReference type="RefSeq" id="WP_072744661.1">
    <property type="nucleotide sequence ID" value="NZ_FQXR01000009.1"/>
</dbReference>
<keyword evidence="1" id="KW-0175">Coiled coil</keyword>
<dbReference type="AlphaFoldDB" id="A0A1M5Y7I7"/>
<dbReference type="OrthoDB" id="14319at2"/>
<dbReference type="Proteomes" id="UP000184389">
    <property type="component" value="Unassembled WGS sequence"/>
</dbReference>
<keyword evidence="4" id="KW-1185">Reference proteome</keyword>
<proteinExistence type="predicted"/>
<name>A0A1M5Y7I7_9FIRM</name>
<accession>A0A1M5Y7I7</accession>
<reference evidence="3 4" key="1">
    <citation type="submission" date="2016-11" db="EMBL/GenBank/DDBJ databases">
        <authorList>
            <person name="Jaros S."/>
            <person name="Januszkiewicz K."/>
            <person name="Wedrychowicz H."/>
        </authorList>
    </citation>
    <scope>NUCLEOTIDE SEQUENCE [LARGE SCALE GENOMIC DNA]</scope>
    <source>
        <strain evidence="3 4">DSM 13106</strain>
    </source>
</reference>
<dbReference type="STRING" id="1123281.SAMN02745180_02013"/>
<dbReference type="GO" id="GO:0051301">
    <property type="term" value="P:cell division"/>
    <property type="evidence" value="ECO:0007669"/>
    <property type="project" value="UniProtKB-KW"/>
</dbReference>
<dbReference type="EMBL" id="FQXR01000009">
    <property type="protein sequence ID" value="SHI07443.1"/>
    <property type="molecule type" value="Genomic_DNA"/>
</dbReference>
<evidence type="ECO:0000313" key="4">
    <source>
        <dbReference type="Proteomes" id="UP000184389"/>
    </source>
</evidence>
<sequence length="108" mass="12902">MAKHKKKNVKKFRIRHLIILVFGIYICTTLISQRKMLKNLNAEKVEMENEVKTLNTEINEINKEIKNSDSLEFVEKVAREELKMLKPREIIYIDKSKNKDPFLKKSRK</sequence>
<gene>
    <name evidence="3" type="ORF">SAMN02745180_02013</name>
</gene>
<dbReference type="InterPro" id="IPR007060">
    <property type="entry name" value="FtsL/DivIC"/>
</dbReference>
<organism evidence="3 4">
    <name type="scientific">Sporanaerobacter acetigenes DSM 13106</name>
    <dbReference type="NCBI Taxonomy" id="1123281"/>
    <lineage>
        <taxon>Bacteria</taxon>
        <taxon>Bacillati</taxon>
        <taxon>Bacillota</taxon>
        <taxon>Tissierellia</taxon>
        <taxon>Tissierellales</taxon>
        <taxon>Sporanaerobacteraceae</taxon>
        <taxon>Sporanaerobacter</taxon>
    </lineage>
</organism>
<keyword evidence="2" id="KW-1133">Transmembrane helix</keyword>
<dbReference type="Pfam" id="PF04977">
    <property type="entry name" value="DivIC"/>
    <property type="match status" value="1"/>
</dbReference>